<dbReference type="InterPro" id="IPR036875">
    <property type="entry name" value="Znf_CCHC_sf"/>
</dbReference>
<keyword evidence="1" id="KW-0862">Zinc</keyword>
<name>A0A7T6XJG5_PENDI</name>
<dbReference type="InterPro" id="IPR001878">
    <property type="entry name" value="Znf_CCHC"/>
</dbReference>
<dbReference type="Pfam" id="PF03732">
    <property type="entry name" value="Retrotrans_gag"/>
    <property type="match status" value="1"/>
</dbReference>
<dbReference type="Proteomes" id="UP000595662">
    <property type="component" value="Chromosome 2"/>
</dbReference>
<dbReference type="PROSITE" id="PS50158">
    <property type="entry name" value="ZF_CCHC"/>
    <property type="match status" value="1"/>
</dbReference>
<feature type="region of interest" description="Disordered" evidence="2">
    <location>
        <begin position="295"/>
        <end position="328"/>
    </location>
</feature>
<gene>
    <name evidence="4" type="ORF">Pdw03_6113</name>
</gene>
<dbReference type="AlphaFoldDB" id="A0A7T6XJG5"/>
<feature type="region of interest" description="Disordered" evidence="2">
    <location>
        <begin position="462"/>
        <end position="505"/>
    </location>
</feature>
<feature type="compositionally biased region" description="Polar residues" evidence="2">
    <location>
        <begin position="295"/>
        <end position="307"/>
    </location>
</feature>
<dbReference type="EMBL" id="CP060775">
    <property type="protein sequence ID" value="QQK42212.1"/>
    <property type="molecule type" value="Genomic_DNA"/>
</dbReference>
<evidence type="ECO:0000259" key="3">
    <source>
        <dbReference type="PROSITE" id="PS50158"/>
    </source>
</evidence>
<dbReference type="Pfam" id="PF00098">
    <property type="entry name" value="zf-CCHC"/>
    <property type="match status" value="1"/>
</dbReference>
<reference evidence="4 5" key="1">
    <citation type="submission" date="2020-08" db="EMBL/GenBank/DDBJ databases">
        <title>The completed genome sequence of the pathogenic ascomycete fungus Penicillium digitatum.</title>
        <authorList>
            <person name="Wang M."/>
        </authorList>
    </citation>
    <scope>NUCLEOTIDE SEQUENCE [LARGE SCALE GENOMIC DNA]</scope>
    <source>
        <strain evidence="4 5">PdW03</strain>
    </source>
</reference>
<dbReference type="GO" id="GO:0003676">
    <property type="term" value="F:nucleic acid binding"/>
    <property type="evidence" value="ECO:0007669"/>
    <property type="project" value="InterPro"/>
</dbReference>
<keyword evidence="1" id="KW-0479">Metal-binding</keyword>
<dbReference type="RefSeq" id="XP_065956334.1">
    <property type="nucleotide sequence ID" value="XM_066101251.1"/>
</dbReference>
<evidence type="ECO:0000313" key="4">
    <source>
        <dbReference type="EMBL" id="QQK42212.1"/>
    </source>
</evidence>
<feature type="compositionally biased region" description="Basic and acidic residues" evidence="2">
    <location>
        <begin position="312"/>
        <end position="328"/>
    </location>
</feature>
<dbReference type="SUPFAM" id="SSF57756">
    <property type="entry name" value="Retrovirus zinc finger-like domains"/>
    <property type="match status" value="1"/>
</dbReference>
<feature type="compositionally biased region" description="Polar residues" evidence="2">
    <location>
        <begin position="496"/>
        <end position="505"/>
    </location>
</feature>
<dbReference type="VEuPathDB" id="FungiDB:PDIP_16420"/>
<feature type="domain" description="CCHC-type" evidence="3">
    <location>
        <begin position="335"/>
        <end position="350"/>
    </location>
</feature>
<dbReference type="GO" id="GO:0008270">
    <property type="term" value="F:zinc ion binding"/>
    <property type="evidence" value="ECO:0007669"/>
    <property type="project" value="UniProtKB-KW"/>
</dbReference>
<dbReference type="Gene3D" id="4.10.60.10">
    <property type="entry name" value="Zinc finger, CCHC-type"/>
    <property type="match status" value="1"/>
</dbReference>
<sequence>MYEIAIRTEFNDRLPEADGWLGAWHGYQREHTSNHQKVHSYPSDESEDEDRVMPTSFRVKTFKGLQDGFEDPVDFIEDIETAVERDYARETATLKAARKQSNGSDDAANAIEERILQDKKDRDCRLLFRQNVSGRADTWYNHLNRDTRRDWTKLRASCLERYRLPEEDPVAKISRMETQYDGMKQARDETITEYLERADDFHAQYGPEKAHLGVKVVQGLKDIHKRDMVLFHLRQKNEMGYIAARKLIVDAFSGVDNPFIRDEPMQKKELSFEDVIRDTMPEVVKGLKHLMLERTQTQQNQQRSGSGASFGRGKETTQGEGRGPRRPLDLSQIECWNCNERGHYSNACPQIKTNQTVAANAVLPNRIISPGERVENVSQEGSSSSSVMCVLTVYPEPVMAANQSLSKNQRGMQPQRGHIQESGVGQRIRETRSLGTSEISRGVQRLTEEQASQVVRPVDVFQPGTRINDTPSTMRRSATPGPSSSLREYQTHEQTIDPTGNRPSYETVTETYRREKVQAGSEPPKVPGPIRVIGSGERFSIAKVLRETAWFLQDATPRFRVRRVKIRDPVSFVSDEAYEGSDRTNQLMICAPAVTSEALEDDGRSSPMVVEAWIGDKKIPRTLLDGGSLVELISERMAGQISACTYVDHGKEISLADGLNRMPTRLTIKPRAKDRVPDLVCTVDDGDIEEMTHPIPLMQRPWHEWDIADPWGPFRRSPMYRGIIEVLRDEKVALSQMSRRFEMLYEPFMMTKDITPRRSRWIE</sequence>
<feature type="compositionally biased region" description="Polar residues" evidence="2">
    <location>
        <begin position="465"/>
        <end position="488"/>
    </location>
</feature>
<evidence type="ECO:0000256" key="1">
    <source>
        <dbReference type="PROSITE-ProRule" id="PRU00047"/>
    </source>
</evidence>
<organism evidence="4 5">
    <name type="scientific">Penicillium digitatum</name>
    <name type="common">Green mold</name>
    <dbReference type="NCBI Taxonomy" id="36651"/>
    <lineage>
        <taxon>Eukaryota</taxon>
        <taxon>Fungi</taxon>
        <taxon>Dikarya</taxon>
        <taxon>Ascomycota</taxon>
        <taxon>Pezizomycotina</taxon>
        <taxon>Eurotiomycetes</taxon>
        <taxon>Eurotiomycetidae</taxon>
        <taxon>Eurotiales</taxon>
        <taxon>Aspergillaceae</taxon>
        <taxon>Penicillium</taxon>
    </lineage>
</organism>
<dbReference type="InterPro" id="IPR005162">
    <property type="entry name" value="Retrotrans_gag_dom"/>
</dbReference>
<proteinExistence type="predicted"/>
<dbReference type="SMART" id="SM00343">
    <property type="entry name" value="ZnF_C2HC"/>
    <property type="match status" value="1"/>
</dbReference>
<evidence type="ECO:0000313" key="5">
    <source>
        <dbReference type="Proteomes" id="UP000595662"/>
    </source>
</evidence>
<keyword evidence="1" id="KW-0863">Zinc-finger</keyword>
<protein>
    <recommendedName>
        <fullName evidence="3">CCHC-type domain-containing protein</fullName>
    </recommendedName>
</protein>
<feature type="region of interest" description="Disordered" evidence="2">
    <location>
        <begin position="32"/>
        <end position="51"/>
    </location>
</feature>
<accession>A0A7T6XJG5</accession>
<dbReference type="VEuPathDB" id="FungiDB:PDIP_14180"/>
<dbReference type="GeneID" id="90952811"/>
<evidence type="ECO:0000256" key="2">
    <source>
        <dbReference type="SAM" id="MobiDB-lite"/>
    </source>
</evidence>
<feature type="region of interest" description="Disordered" evidence="2">
    <location>
        <begin position="407"/>
        <end position="428"/>
    </location>
</feature>